<keyword evidence="2" id="KW-1185">Reference proteome</keyword>
<protein>
    <submittedName>
        <fullName evidence="1">Uncharacterized protein</fullName>
    </submittedName>
</protein>
<sequence length="156" mass="17801">MNTDKQIENEYGQTVNDNGTENNKEKAHRTGEQTEGEDAGQEELFKEQEMYGKELTVEVEGHYARECVGTEREEEEERDEEEGEYVDGVGEKEKEKVKVFEDITEDEVEEDEMEQAGGGVDRGEDEGDGVEMELARAERSNRGRGGEKKAEEKRTR</sequence>
<dbReference type="Proteomes" id="UP001157502">
    <property type="component" value="Chromosome 17"/>
</dbReference>
<evidence type="ECO:0000313" key="2">
    <source>
        <dbReference type="Proteomes" id="UP001157502"/>
    </source>
</evidence>
<accession>A0ACC2G4A5</accession>
<comment type="caution">
    <text evidence="1">The sequence shown here is derived from an EMBL/GenBank/DDBJ whole genome shotgun (WGS) entry which is preliminary data.</text>
</comment>
<name>A0ACC2G4A5_DALPE</name>
<reference evidence="1" key="1">
    <citation type="submission" date="2021-05" db="EMBL/GenBank/DDBJ databases">
        <authorList>
            <person name="Pan Q."/>
            <person name="Jouanno E."/>
            <person name="Zahm M."/>
            <person name="Klopp C."/>
            <person name="Cabau C."/>
            <person name="Louis A."/>
            <person name="Berthelot C."/>
            <person name="Parey E."/>
            <person name="Roest Crollius H."/>
            <person name="Montfort J."/>
            <person name="Robinson-Rechavi M."/>
            <person name="Bouchez O."/>
            <person name="Lampietro C."/>
            <person name="Lopez Roques C."/>
            <person name="Donnadieu C."/>
            <person name="Postlethwait J."/>
            <person name="Bobe J."/>
            <person name="Dillon D."/>
            <person name="Chandos A."/>
            <person name="von Hippel F."/>
            <person name="Guiguen Y."/>
        </authorList>
    </citation>
    <scope>NUCLEOTIDE SEQUENCE</scope>
    <source>
        <strain evidence="1">YG-Jan2019</strain>
    </source>
</reference>
<proteinExistence type="predicted"/>
<dbReference type="EMBL" id="CM055744">
    <property type="protein sequence ID" value="KAJ7998413.1"/>
    <property type="molecule type" value="Genomic_DNA"/>
</dbReference>
<evidence type="ECO:0000313" key="1">
    <source>
        <dbReference type="EMBL" id="KAJ7998413.1"/>
    </source>
</evidence>
<organism evidence="1 2">
    <name type="scientific">Dallia pectoralis</name>
    <name type="common">Alaska blackfish</name>
    <dbReference type="NCBI Taxonomy" id="75939"/>
    <lineage>
        <taxon>Eukaryota</taxon>
        <taxon>Metazoa</taxon>
        <taxon>Chordata</taxon>
        <taxon>Craniata</taxon>
        <taxon>Vertebrata</taxon>
        <taxon>Euteleostomi</taxon>
        <taxon>Actinopterygii</taxon>
        <taxon>Neopterygii</taxon>
        <taxon>Teleostei</taxon>
        <taxon>Protacanthopterygii</taxon>
        <taxon>Esociformes</taxon>
        <taxon>Umbridae</taxon>
        <taxon>Dallia</taxon>
    </lineage>
</organism>
<gene>
    <name evidence="1" type="ORF">DPEC_G00204680</name>
</gene>